<dbReference type="Proteomes" id="UP000187891">
    <property type="component" value="Unassembled WGS sequence"/>
</dbReference>
<reference evidence="2" key="1">
    <citation type="submission" date="2016-10" db="EMBL/GenBank/DDBJ databases">
        <authorList>
            <person name="Wibberg D."/>
        </authorList>
    </citation>
    <scope>NUCLEOTIDE SEQUENCE [LARGE SCALE GENOMIC DNA]</scope>
</reference>
<proteinExistence type="predicted"/>
<evidence type="ECO:0000313" key="2">
    <source>
        <dbReference type="Proteomes" id="UP000187891"/>
    </source>
</evidence>
<gene>
    <name evidence="1" type="ORF">DSM25559_4812</name>
</gene>
<protein>
    <submittedName>
        <fullName evidence="1">Uncharacterized protein</fullName>
    </submittedName>
</protein>
<name>A0A1R3U1Y9_9HYPH</name>
<organism evidence="1 2">
    <name type="scientific">Agrobacterium rosae</name>
    <dbReference type="NCBI Taxonomy" id="1972867"/>
    <lineage>
        <taxon>Bacteria</taxon>
        <taxon>Pseudomonadati</taxon>
        <taxon>Pseudomonadota</taxon>
        <taxon>Alphaproteobacteria</taxon>
        <taxon>Hyphomicrobiales</taxon>
        <taxon>Rhizobiaceae</taxon>
        <taxon>Rhizobium/Agrobacterium group</taxon>
        <taxon>Agrobacterium</taxon>
    </lineage>
</organism>
<dbReference type="AlphaFoldDB" id="A0A1R3U1Y9"/>
<evidence type="ECO:0000313" key="1">
    <source>
        <dbReference type="EMBL" id="SCX35123.1"/>
    </source>
</evidence>
<dbReference type="EMBL" id="FMUE01000019">
    <property type="protein sequence ID" value="SCX35123.1"/>
    <property type="molecule type" value="Genomic_DNA"/>
</dbReference>
<accession>A0A1R3U1Y9</accession>
<dbReference type="RefSeq" id="WP_077122776.1">
    <property type="nucleotide sequence ID" value="NZ_FMUE01000019.1"/>
</dbReference>
<sequence length="288" mass="32200">MQKAASTGSLHAKLAWYEDILSAGFVPYVITSERFIPYLDVSYFSRDMRYFLLERGEDRHFIEAYLLSNALSFGDPKYQLPHWVLIDCGLMQTAVVGFMKPRTAFPDDLLTRYRSTTAFSLDELDHIPISGQILSPTLAGELVGISLFSLARYFSAAGRIGLATKALALIVCKASSYDRFLGVAQYDNPSLAIHGRMSREMQIYQPVLPLHPGADMTFIYAMKIDFDPRDLDAVIGKSEYDYLIGAGDLEAKLKLKTIIDQGGKIAITPPFQIRNGAEILIPIKELDR</sequence>